<organism evidence="2 3">
    <name type="scientific">Aromatoleum diolicum</name>
    <dbReference type="NCBI Taxonomy" id="75796"/>
    <lineage>
        <taxon>Bacteria</taxon>
        <taxon>Pseudomonadati</taxon>
        <taxon>Pseudomonadota</taxon>
        <taxon>Betaproteobacteria</taxon>
        <taxon>Rhodocyclales</taxon>
        <taxon>Rhodocyclaceae</taxon>
        <taxon>Aromatoleum</taxon>
    </lineage>
</organism>
<evidence type="ECO:0000313" key="2">
    <source>
        <dbReference type="EMBL" id="NMG77624.1"/>
    </source>
</evidence>
<dbReference type="SUPFAM" id="SSF56436">
    <property type="entry name" value="C-type lectin-like"/>
    <property type="match status" value="1"/>
</dbReference>
<evidence type="ECO:0000313" key="3">
    <source>
        <dbReference type="Proteomes" id="UP000648984"/>
    </source>
</evidence>
<dbReference type="RefSeq" id="WP_169262744.1">
    <property type="nucleotide sequence ID" value="NZ_WTVQ01000075.1"/>
</dbReference>
<evidence type="ECO:0000259" key="1">
    <source>
        <dbReference type="Pfam" id="PF03781"/>
    </source>
</evidence>
<accession>A0ABX1QJS5</accession>
<gene>
    <name evidence="2" type="ORF">GPA25_22995</name>
</gene>
<dbReference type="Gene3D" id="3.90.1580.10">
    <property type="entry name" value="paralog of FGE (formylglycine-generating enzyme)"/>
    <property type="match status" value="1"/>
</dbReference>
<dbReference type="InterPro" id="IPR005532">
    <property type="entry name" value="SUMF_dom"/>
</dbReference>
<dbReference type="EMBL" id="WTVQ01000075">
    <property type="protein sequence ID" value="NMG77624.1"/>
    <property type="molecule type" value="Genomic_DNA"/>
</dbReference>
<name>A0ABX1QJS5_9RHOO</name>
<dbReference type="InterPro" id="IPR051043">
    <property type="entry name" value="Sulfatase_Mod_Factor_Kinase"/>
</dbReference>
<feature type="domain" description="Sulfatase-modifying factor enzyme-like" evidence="1">
    <location>
        <begin position="2"/>
        <end position="80"/>
    </location>
</feature>
<feature type="non-terminal residue" evidence="2">
    <location>
        <position position="1"/>
    </location>
</feature>
<reference evidence="2 3" key="1">
    <citation type="submission" date="2019-12" db="EMBL/GenBank/DDBJ databases">
        <title>Comparative genomics gives insights into the taxonomy of the Azoarcus-Aromatoleum group and reveals separate origins of nif in the plant-associated Azoarcus and non-plant-associated Aromatoleum sub-groups.</title>
        <authorList>
            <person name="Lafos M."/>
            <person name="Maluk M."/>
            <person name="Batista M."/>
            <person name="Junghare M."/>
            <person name="Carmona M."/>
            <person name="Faoro H."/>
            <person name="Cruz L.M."/>
            <person name="Battistoni F."/>
            <person name="De Souza E."/>
            <person name="Pedrosa F."/>
            <person name="Chen W.-M."/>
            <person name="Poole P.S."/>
            <person name="Dixon R.A."/>
            <person name="James E.K."/>
        </authorList>
    </citation>
    <scope>NUCLEOTIDE SEQUENCE [LARGE SCALE GENOMIC DNA]</scope>
    <source>
        <strain evidence="2 3">22Lin</strain>
    </source>
</reference>
<keyword evidence="3" id="KW-1185">Reference proteome</keyword>
<dbReference type="Proteomes" id="UP000648984">
    <property type="component" value="Unassembled WGS sequence"/>
</dbReference>
<protein>
    <submittedName>
        <fullName evidence="2">SUMF1/EgtB/PvdO family nonheme iron enzyme</fullName>
    </submittedName>
</protein>
<proteinExistence type="predicted"/>
<dbReference type="Pfam" id="PF03781">
    <property type="entry name" value="FGE-sulfatase"/>
    <property type="match status" value="1"/>
</dbReference>
<sequence length="82" mass="9292">ANGAGFSDLLGNVWEWTADDYISDGYTRHSLFNPRNSAGLDKAVIRGGSRRTEFVQTRCTMRGRYPKQDTLDLIGLRIVREE</sequence>
<dbReference type="InterPro" id="IPR016187">
    <property type="entry name" value="CTDL_fold"/>
</dbReference>
<dbReference type="PANTHER" id="PTHR23150">
    <property type="entry name" value="SULFATASE MODIFYING FACTOR 1, 2"/>
    <property type="match status" value="1"/>
</dbReference>
<dbReference type="PANTHER" id="PTHR23150:SF19">
    <property type="entry name" value="FORMYLGLYCINE-GENERATING ENZYME"/>
    <property type="match status" value="1"/>
</dbReference>
<comment type="caution">
    <text evidence="2">The sequence shown here is derived from an EMBL/GenBank/DDBJ whole genome shotgun (WGS) entry which is preliminary data.</text>
</comment>
<dbReference type="InterPro" id="IPR042095">
    <property type="entry name" value="SUMF_sf"/>
</dbReference>